<reference evidence="1 2" key="1">
    <citation type="submission" date="2019-03" db="EMBL/GenBank/DDBJ databases">
        <title>Genomic analyses of the natural microbiome of Caenorhabditis elegans.</title>
        <authorList>
            <person name="Samuel B."/>
        </authorList>
    </citation>
    <scope>NUCLEOTIDE SEQUENCE [LARGE SCALE GENOMIC DNA]</scope>
    <source>
        <strain evidence="1 2">JUb102</strain>
    </source>
</reference>
<comment type="caution">
    <text evidence="1">The sequence shown here is derived from an EMBL/GenBank/DDBJ whole genome shotgun (WGS) entry which is preliminary data.</text>
</comment>
<gene>
    <name evidence="1" type="ORF">EC835_101226</name>
</gene>
<organism evidence="1 2">
    <name type="scientific">Providencia alcalifaciens</name>
    <dbReference type="NCBI Taxonomy" id="126385"/>
    <lineage>
        <taxon>Bacteria</taxon>
        <taxon>Pseudomonadati</taxon>
        <taxon>Pseudomonadota</taxon>
        <taxon>Gammaproteobacteria</taxon>
        <taxon>Enterobacterales</taxon>
        <taxon>Morganellaceae</taxon>
        <taxon>Providencia</taxon>
    </lineage>
</organism>
<sequence length="73" mass="8718">MLLSAVKIVDFVIKSHRIFAYHNSFHQICYIIKASYLNRTIFVIDMFYKGKLYGRNIIKFERTEDVTVITKKK</sequence>
<dbReference type="EMBL" id="SMAS01000001">
    <property type="protein sequence ID" value="TCT38230.1"/>
    <property type="molecule type" value="Genomic_DNA"/>
</dbReference>
<name>A0A4R3NYG8_9GAMM</name>
<evidence type="ECO:0000313" key="2">
    <source>
        <dbReference type="Proteomes" id="UP000295055"/>
    </source>
</evidence>
<evidence type="ECO:0000313" key="1">
    <source>
        <dbReference type="EMBL" id="TCT38230.1"/>
    </source>
</evidence>
<accession>A0A4R3NYG8</accession>
<dbReference type="AlphaFoldDB" id="A0A4R3NYG8"/>
<proteinExistence type="predicted"/>
<protein>
    <submittedName>
        <fullName evidence="1">Uncharacterized protein</fullName>
    </submittedName>
</protein>
<dbReference type="Proteomes" id="UP000295055">
    <property type="component" value="Unassembled WGS sequence"/>
</dbReference>